<gene>
    <name evidence="4" type="ORF">A3864_12255</name>
</gene>
<evidence type="ECO:0000256" key="2">
    <source>
        <dbReference type="ARBA" id="ARBA00022723"/>
    </source>
</evidence>
<dbReference type="GO" id="GO:0046872">
    <property type="term" value="F:metal ion binding"/>
    <property type="evidence" value="ECO:0007669"/>
    <property type="project" value="UniProtKB-KW"/>
</dbReference>
<dbReference type="RefSeq" id="WP_111924197.1">
    <property type="nucleotide sequence ID" value="NZ_LVYK01000024.1"/>
</dbReference>
<feature type="binding site" evidence="3">
    <location>
        <position position="137"/>
    </location>
    <ligand>
        <name>a divalent metal cation</name>
        <dbReference type="ChEBI" id="CHEBI:60240"/>
    </ligand>
</feature>
<name>A0AAX1Q7V6_9BACI</name>
<dbReference type="Pfam" id="PF05163">
    <property type="entry name" value="DinB"/>
    <property type="match status" value="1"/>
</dbReference>
<dbReference type="Proteomes" id="UP000250174">
    <property type="component" value="Unassembled WGS sequence"/>
</dbReference>
<evidence type="ECO:0000313" key="4">
    <source>
        <dbReference type="EMBL" id="RAS77025.1"/>
    </source>
</evidence>
<feature type="binding site" evidence="3">
    <location>
        <position position="141"/>
    </location>
    <ligand>
        <name>a divalent metal cation</name>
        <dbReference type="ChEBI" id="CHEBI:60240"/>
    </ligand>
</feature>
<reference evidence="4 5" key="1">
    <citation type="submission" date="2016-03" db="EMBL/GenBank/DDBJ databases">
        <title>Comparison of Bacillus endophyticus and B. anthracis characteristics using whole genome sequence analysis and microbiological techniques.</title>
        <authorList>
            <person name="Lekota K.E."/>
            <person name="Mafofo J."/>
            <person name="Rees J."/>
            <person name="Muchadeyi F.C."/>
            <person name="Madoroba E."/>
            <person name="Van Heerden H."/>
        </authorList>
    </citation>
    <scope>NUCLEOTIDE SEQUENCE [LARGE SCALE GENOMIC DNA]</scope>
    <source>
        <strain evidence="4 5">3631_10C</strain>
    </source>
</reference>
<evidence type="ECO:0000256" key="3">
    <source>
        <dbReference type="PIRSR" id="PIRSR607837-1"/>
    </source>
</evidence>
<dbReference type="EMBL" id="LVYK01000024">
    <property type="protein sequence ID" value="RAS77025.1"/>
    <property type="molecule type" value="Genomic_DNA"/>
</dbReference>
<dbReference type="InterPro" id="IPR007837">
    <property type="entry name" value="DinB"/>
</dbReference>
<dbReference type="SUPFAM" id="SSF109854">
    <property type="entry name" value="DinB/YfiT-like putative metalloenzymes"/>
    <property type="match status" value="1"/>
</dbReference>
<evidence type="ECO:0000313" key="5">
    <source>
        <dbReference type="Proteomes" id="UP000250174"/>
    </source>
</evidence>
<dbReference type="Gene3D" id="1.20.120.450">
    <property type="entry name" value="dinb family like domain"/>
    <property type="match status" value="1"/>
</dbReference>
<organism evidence="4 5">
    <name type="scientific">Priestia endophytica</name>
    <dbReference type="NCBI Taxonomy" id="135735"/>
    <lineage>
        <taxon>Bacteria</taxon>
        <taxon>Bacillati</taxon>
        <taxon>Bacillota</taxon>
        <taxon>Bacilli</taxon>
        <taxon>Bacillales</taxon>
        <taxon>Bacillaceae</taxon>
        <taxon>Priestia</taxon>
    </lineage>
</organism>
<keyword evidence="2 3" id="KW-0479">Metal-binding</keyword>
<accession>A0AAX1Q7V6</accession>
<dbReference type="AlphaFoldDB" id="A0AAX1Q7V6"/>
<comment type="similarity">
    <text evidence="1">Belongs to the DinB family.</text>
</comment>
<proteinExistence type="inferred from homology"/>
<dbReference type="InterPro" id="IPR034660">
    <property type="entry name" value="DinB/YfiT-like"/>
</dbReference>
<feature type="binding site" evidence="3">
    <location>
        <position position="49"/>
    </location>
    <ligand>
        <name>a divalent metal cation</name>
        <dbReference type="ChEBI" id="CHEBI:60240"/>
    </ligand>
</feature>
<dbReference type="PANTHER" id="PTHR37302">
    <property type="entry name" value="SLR1116 PROTEIN"/>
    <property type="match status" value="1"/>
</dbReference>
<comment type="caution">
    <text evidence="4">The sequence shown here is derived from an EMBL/GenBank/DDBJ whole genome shotgun (WGS) entry which is preliminary data.</text>
</comment>
<evidence type="ECO:0000256" key="1">
    <source>
        <dbReference type="ARBA" id="ARBA00008635"/>
    </source>
</evidence>
<sequence>MEKHHALQLYDYHVWANNKFFERLKELPKDIYDQEIQSVFLSIMETLVHTYTADTIWLGVMRENSREEIQTSIAQAQEKTKGKGLEEMENLFHELSEEYQNFLNHESDLDKEICYEHPQFGRLDTHLSELVQHVVNHGTYHRGNLTSMIRQQGYSSVLTDYVVYLYEISSTK</sequence>
<dbReference type="PANTHER" id="PTHR37302:SF1">
    <property type="entry name" value="PROTEIN DINB"/>
    <property type="match status" value="1"/>
</dbReference>
<protein>
    <submittedName>
        <fullName evidence="4">Damage-inducible protein DinB</fullName>
    </submittedName>
</protein>